<feature type="transmembrane region" description="Helical" evidence="1">
    <location>
        <begin position="25"/>
        <end position="46"/>
    </location>
</feature>
<feature type="transmembrane region" description="Helical" evidence="1">
    <location>
        <begin position="104"/>
        <end position="123"/>
    </location>
</feature>
<dbReference type="RefSeq" id="WP_135472000.1">
    <property type="nucleotide sequence ID" value="NZ_SJSA01000002.1"/>
</dbReference>
<feature type="transmembrane region" description="Helical" evidence="1">
    <location>
        <begin position="66"/>
        <end position="84"/>
    </location>
</feature>
<keyword evidence="1" id="KW-0812">Transmembrane</keyword>
<dbReference type="Proteomes" id="UP000297635">
    <property type="component" value="Unassembled WGS sequence"/>
</dbReference>
<evidence type="ECO:0000313" key="2">
    <source>
        <dbReference type="EMBL" id="TGG36258.1"/>
    </source>
</evidence>
<name>A0A4Z0V325_9BACT</name>
<sequence length="216" mass="24523">MSILAVAIILSFGLMVKSPKYGVWVYKGAIFIIMLIVLFVALFFYLGGNADISALNINLHPWRNYLLYRVVAAVVCVAVIFAISQLSLLFVKYHNKKQIVKYEGVIYAAMLIIGIVCLSKCSGVGKLDDDKLQAGNDVVRLIYKYNKSHKRPCQSLSELGLKPVGDNYYEYKGMWFLLDANDKAFDLRFRSPQGSDMNYDFTYSSDVHEWDGTIIW</sequence>
<keyword evidence="1" id="KW-0472">Membrane</keyword>
<dbReference type="EMBL" id="SJSA01000002">
    <property type="protein sequence ID" value="TGG36258.1"/>
    <property type="molecule type" value="Genomic_DNA"/>
</dbReference>
<gene>
    <name evidence="2" type="ORF">EZ315_10310</name>
</gene>
<reference evidence="2 3" key="1">
    <citation type="submission" date="2019-02" db="EMBL/GenBank/DDBJ databases">
        <title>Isolation and identification of novel species under the genus Muribaculum.</title>
        <authorList>
            <person name="Miyake S."/>
            <person name="Ding Y."/>
            <person name="Low A."/>
            <person name="Soh M."/>
            <person name="Seedorf H."/>
        </authorList>
    </citation>
    <scope>NUCLEOTIDE SEQUENCE [LARGE SCALE GENOMIC DNA]</scope>
    <source>
        <strain evidence="2 3">TLL-A3</strain>
    </source>
</reference>
<protein>
    <submittedName>
        <fullName evidence="2">Uncharacterized protein</fullName>
    </submittedName>
</protein>
<accession>A0A4Z0V325</accession>
<comment type="caution">
    <text evidence="2">The sequence shown here is derived from an EMBL/GenBank/DDBJ whole genome shotgun (WGS) entry which is preliminary data.</text>
</comment>
<evidence type="ECO:0000313" key="3">
    <source>
        <dbReference type="Proteomes" id="UP000297635"/>
    </source>
</evidence>
<proteinExistence type="predicted"/>
<evidence type="ECO:0000256" key="1">
    <source>
        <dbReference type="SAM" id="Phobius"/>
    </source>
</evidence>
<organism evidence="2 3">
    <name type="scientific">Duncaniella freteri</name>
    <dbReference type="NCBI Taxonomy" id="2530391"/>
    <lineage>
        <taxon>Bacteria</taxon>
        <taxon>Pseudomonadati</taxon>
        <taxon>Bacteroidota</taxon>
        <taxon>Bacteroidia</taxon>
        <taxon>Bacteroidales</taxon>
        <taxon>Muribaculaceae</taxon>
        <taxon>Duncaniella</taxon>
    </lineage>
</organism>
<keyword evidence="3" id="KW-1185">Reference proteome</keyword>
<dbReference type="AlphaFoldDB" id="A0A4Z0V325"/>
<dbReference type="GeneID" id="82150178"/>
<keyword evidence="1" id="KW-1133">Transmembrane helix</keyword>